<feature type="transmembrane region" description="Helical" evidence="1">
    <location>
        <begin position="41"/>
        <end position="58"/>
    </location>
</feature>
<dbReference type="PANTHER" id="PTHR15231:SF1">
    <property type="entry name" value="PHOSPHATIDYLINOSITOL N-ACETYLGLUCOSAMINYLTRANSFERASE SUBUNIT H"/>
    <property type="match status" value="1"/>
</dbReference>
<keyword evidence="3" id="KW-1185">Reference proteome</keyword>
<gene>
    <name evidence="2" type="ORF">AAFF_G00247750</name>
</gene>
<feature type="transmembrane region" description="Helical" evidence="1">
    <location>
        <begin position="64"/>
        <end position="83"/>
    </location>
</feature>
<reference evidence="2" key="1">
    <citation type="journal article" date="2023" name="Science">
        <title>Genome structures resolve the early diversification of teleost fishes.</title>
        <authorList>
            <person name="Parey E."/>
            <person name="Louis A."/>
            <person name="Montfort J."/>
            <person name="Bouchez O."/>
            <person name="Roques C."/>
            <person name="Iampietro C."/>
            <person name="Lluch J."/>
            <person name="Castinel A."/>
            <person name="Donnadieu C."/>
            <person name="Desvignes T."/>
            <person name="Floi Bucao C."/>
            <person name="Jouanno E."/>
            <person name="Wen M."/>
            <person name="Mejri S."/>
            <person name="Dirks R."/>
            <person name="Jansen H."/>
            <person name="Henkel C."/>
            <person name="Chen W.J."/>
            <person name="Zahm M."/>
            <person name="Cabau C."/>
            <person name="Klopp C."/>
            <person name="Thompson A.W."/>
            <person name="Robinson-Rechavi M."/>
            <person name="Braasch I."/>
            <person name="Lecointre G."/>
            <person name="Bobe J."/>
            <person name="Postlethwait J.H."/>
            <person name="Berthelot C."/>
            <person name="Roest Crollius H."/>
            <person name="Guiguen Y."/>
        </authorList>
    </citation>
    <scope>NUCLEOTIDE SEQUENCE</scope>
    <source>
        <strain evidence="2">NC1722</strain>
    </source>
</reference>
<proteinExistence type="predicted"/>
<sequence>MADEDKFTDIDGKAIFLECQTHSSFCREFTVSAPKVSLRRVMVYTCSVWLVAYIIFFITENTAVLSGAIFVTLVGMMLHIHFVKIDHETLLIIGSLGVQVSSSYASGERAPPSSR</sequence>
<keyword evidence="1" id="KW-0472">Membrane</keyword>
<dbReference type="GO" id="GO:0006506">
    <property type="term" value="P:GPI anchor biosynthetic process"/>
    <property type="evidence" value="ECO:0007669"/>
    <property type="project" value="InterPro"/>
</dbReference>
<dbReference type="AlphaFoldDB" id="A0AAD7RDG1"/>
<keyword evidence="1" id="KW-0812">Transmembrane</keyword>
<name>A0AAD7RDG1_9TELE</name>
<evidence type="ECO:0000313" key="2">
    <source>
        <dbReference type="EMBL" id="KAJ8378137.1"/>
    </source>
</evidence>
<organism evidence="2 3">
    <name type="scientific">Aldrovandia affinis</name>
    <dbReference type="NCBI Taxonomy" id="143900"/>
    <lineage>
        <taxon>Eukaryota</taxon>
        <taxon>Metazoa</taxon>
        <taxon>Chordata</taxon>
        <taxon>Craniata</taxon>
        <taxon>Vertebrata</taxon>
        <taxon>Euteleostomi</taxon>
        <taxon>Actinopterygii</taxon>
        <taxon>Neopterygii</taxon>
        <taxon>Teleostei</taxon>
        <taxon>Notacanthiformes</taxon>
        <taxon>Halosauridae</taxon>
        <taxon>Aldrovandia</taxon>
    </lineage>
</organism>
<protein>
    <submittedName>
        <fullName evidence="2">Uncharacterized protein</fullName>
    </submittedName>
</protein>
<dbReference type="GO" id="GO:0000506">
    <property type="term" value="C:glycosylphosphatidylinositol-N-acetylglucosaminyltransferase (GPI-GnT) complex"/>
    <property type="evidence" value="ECO:0007669"/>
    <property type="project" value="InterPro"/>
</dbReference>
<accession>A0AAD7RDG1</accession>
<dbReference type="EMBL" id="JAINUG010000330">
    <property type="protein sequence ID" value="KAJ8378137.1"/>
    <property type="molecule type" value="Genomic_DNA"/>
</dbReference>
<dbReference type="PANTHER" id="PTHR15231">
    <property type="entry name" value="PHOSPHATIDYLINOSITOL N-ACETYLGLUCOSAMINYLTRANSFERASE SUBUNIT H"/>
    <property type="match status" value="1"/>
</dbReference>
<dbReference type="InterPro" id="IPR044215">
    <property type="entry name" value="PIG-H"/>
</dbReference>
<evidence type="ECO:0000313" key="3">
    <source>
        <dbReference type="Proteomes" id="UP001221898"/>
    </source>
</evidence>
<keyword evidence="1" id="KW-1133">Transmembrane helix</keyword>
<evidence type="ECO:0000256" key="1">
    <source>
        <dbReference type="SAM" id="Phobius"/>
    </source>
</evidence>
<comment type="caution">
    <text evidence="2">The sequence shown here is derived from an EMBL/GenBank/DDBJ whole genome shotgun (WGS) entry which is preliminary data.</text>
</comment>
<dbReference type="Proteomes" id="UP001221898">
    <property type="component" value="Unassembled WGS sequence"/>
</dbReference>